<comment type="caution">
    <text evidence="1">The sequence shown here is derived from an EMBL/GenBank/DDBJ whole genome shotgun (WGS) entry which is preliminary data.</text>
</comment>
<sequence>MKVSWVRWEQTEDQDIHCSEEALIEAINAGLDSSTAREKFIALWKYWWKKFPKACVLATMTQSVFRSDGQQLRLWFGDPAEFGSQHVDSSGHNLIVSLRDEPEKLRHLVKEILPADQFEESAREPDDKARCTVPAQIIVWKRKQ</sequence>
<name>A0A1G2JMH5_9BACT</name>
<proteinExistence type="predicted"/>
<organism evidence="1 2">
    <name type="scientific">Candidatus Staskawiczbacteria bacterium RIFOXYD1_FULL_32_13</name>
    <dbReference type="NCBI Taxonomy" id="1802234"/>
    <lineage>
        <taxon>Bacteria</taxon>
        <taxon>Candidatus Staskawicziibacteriota</taxon>
    </lineage>
</organism>
<accession>A0A1G2JMH5</accession>
<evidence type="ECO:0000313" key="2">
    <source>
        <dbReference type="Proteomes" id="UP000178935"/>
    </source>
</evidence>
<dbReference type="Proteomes" id="UP000178935">
    <property type="component" value="Unassembled WGS sequence"/>
</dbReference>
<dbReference type="EMBL" id="MHPU01000042">
    <property type="protein sequence ID" value="OGZ87510.1"/>
    <property type="molecule type" value="Genomic_DNA"/>
</dbReference>
<gene>
    <name evidence="1" type="ORF">A2561_00775</name>
</gene>
<evidence type="ECO:0000313" key="1">
    <source>
        <dbReference type="EMBL" id="OGZ87510.1"/>
    </source>
</evidence>
<protein>
    <submittedName>
        <fullName evidence="1">Uncharacterized protein</fullName>
    </submittedName>
</protein>
<dbReference type="AlphaFoldDB" id="A0A1G2JMH5"/>
<reference evidence="1 2" key="1">
    <citation type="journal article" date="2016" name="Nat. Commun.">
        <title>Thousands of microbial genomes shed light on interconnected biogeochemical processes in an aquifer system.</title>
        <authorList>
            <person name="Anantharaman K."/>
            <person name="Brown C.T."/>
            <person name="Hug L.A."/>
            <person name="Sharon I."/>
            <person name="Castelle C.J."/>
            <person name="Probst A.J."/>
            <person name="Thomas B.C."/>
            <person name="Singh A."/>
            <person name="Wilkins M.J."/>
            <person name="Karaoz U."/>
            <person name="Brodie E.L."/>
            <person name="Williams K.H."/>
            <person name="Hubbard S.S."/>
            <person name="Banfield J.F."/>
        </authorList>
    </citation>
    <scope>NUCLEOTIDE SEQUENCE [LARGE SCALE GENOMIC DNA]</scope>
</reference>